<accession>A0A5C6VJU2</accession>
<feature type="coiled-coil region" evidence="1">
    <location>
        <begin position="87"/>
        <end position="198"/>
    </location>
</feature>
<dbReference type="AlphaFoldDB" id="A0A5C6VJU2"/>
<dbReference type="OrthoDB" id="1957749at2"/>
<organism evidence="2 3">
    <name type="scientific">Metabacillus litoralis</name>
    <dbReference type="NCBI Taxonomy" id="152268"/>
    <lineage>
        <taxon>Bacteria</taxon>
        <taxon>Bacillati</taxon>
        <taxon>Bacillota</taxon>
        <taxon>Bacilli</taxon>
        <taxon>Bacillales</taxon>
        <taxon>Bacillaceae</taxon>
        <taxon>Metabacillus</taxon>
    </lineage>
</organism>
<evidence type="ECO:0008006" key="4">
    <source>
        <dbReference type="Google" id="ProtNLM"/>
    </source>
</evidence>
<dbReference type="RefSeq" id="WP_158638663.1">
    <property type="nucleotide sequence ID" value="NZ_VOQF01000015.1"/>
</dbReference>
<evidence type="ECO:0000313" key="2">
    <source>
        <dbReference type="EMBL" id="TXC85842.1"/>
    </source>
</evidence>
<reference evidence="2 3" key="1">
    <citation type="journal article" date="2005" name="Int. J. Syst. Evol. Microbiol.">
        <title>Bacillus litoralis sp. nov., isolated from a tidal flat of the Yellow Sea in Korea.</title>
        <authorList>
            <person name="Yoon J.H."/>
            <person name="Oh T.K."/>
        </authorList>
    </citation>
    <scope>NUCLEOTIDE SEQUENCE [LARGE SCALE GENOMIC DNA]</scope>
    <source>
        <strain evidence="2 3">SW-211</strain>
    </source>
</reference>
<proteinExistence type="predicted"/>
<protein>
    <recommendedName>
        <fullName evidence="4">Tetratricopeptide repeat protein</fullName>
    </recommendedName>
</protein>
<dbReference type="EMBL" id="VOQF01000015">
    <property type="protein sequence ID" value="TXC85842.1"/>
    <property type="molecule type" value="Genomic_DNA"/>
</dbReference>
<sequence>MILSILTLFILPACSNNNYEQAMDNGIQQLGEKNYHQASIYFELALTEKNGDKDARHYYDQATKMNSALRDFEAKKYESAIKTLDMILAHKNGLETIQNEAQTLKEEITTKQDQLTSLDQRIELINNLIEKNNYSEAKDQLKQLEQTIISDEKLASYQADINQLTEKIEKQETDTKENKKKEEKTVEKEKNIKEKELTYKQYSNDRFGFSFKVPSSLSMSPPPTNGDGVTFFNEEIEVTAFGAHIIEEGKTVEDFYHEEINSILVNIAYQRIKENWYVLSYEEDGIITYKKSFFGNGIMNSLIMTYPVDTQTKYSEIVTYITESFQPPY</sequence>
<keyword evidence="1" id="KW-0175">Coiled coil</keyword>
<evidence type="ECO:0000256" key="1">
    <source>
        <dbReference type="SAM" id="Coils"/>
    </source>
</evidence>
<evidence type="ECO:0000313" key="3">
    <source>
        <dbReference type="Proteomes" id="UP000321363"/>
    </source>
</evidence>
<keyword evidence="3" id="KW-1185">Reference proteome</keyword>
<gene>
    <name evidence="2" type="ORF">FS935_19550</name>
</gene>
<dbReference type="Proteomes" id="UP000321363">
    <property type="component" value="Unassembled WGS sequence"/>
</dbReference>
<comment type="caution">
    <text evidence="2">The sequence shown here is derived from an EMBL/GenBank/DDBJ whole genome shotgun (WGS) entry which is preliminary data.</text>
</comment>
<name>A0A5C6VJU2_9BACI</name>